<accession>A0ABU9TAJ5</accession>
<reference evidence="3 4" key="1">
    <citation type="submission" date="2024-03" db="EMBL/GenBank/DDBJ databases">
        <title>Community enrichment and isolation of bacterial strains for fucoidan degradation.</title>
        <authorList>
            <person name="Sichert A."/>
        </authorList>
    </citation>
    <scope>NUCLEOTIDE SEQUENCE [LARGE SCALE GENOMIC DNA]</scope>
    <source>
        <strain evidence="3 4">AS62</strain>
    </source>
</reference>
<feature type="signal peptide" evidence="2">
    <location>
        <begin position="1"/>
        <end position="33"/>
    </location>
</feature>
<name>A0ABU9TAJ5_9HYPH</name>
<dbReference type="RefSeq" id="WP_342849334.1">
    <property type="nucleotide sequence ID" value="NZ_JBBMQO010000012.1"/>
</dbReference>
<dbReference type="Proteomes" id="UP001477870">
    <property type="component" value="Unassembled WGS sequence"/>
</dbReference>
<evidence type="ECO:0000313" key="3">
    <source>
        <dbReference type="EMBL" id="MEM5503152.1"/>
    </source>
</evidence>
<dbReference type="InterPro" id="IPR018389">
    <property type="entry name" value="DctP_fam"/>
</dbReference>
<dbReference type="InterPro" id="IPR038404">
    <property type="entry name" value="TRAP_DctP_sf"/>
</dbReference>
<dbReference type="PANTHER" id="PTHR33376">
    <property type="match status" value="1"/>
</dbReference>
<protein>
    <submittedName>
        <fullName evidence="3">TRAP transporter substrate-binding protein DctP</fullName>
    </submittedName>
</protein>
<sequence>MTNKSRRSFFKAAGAGMLAAPAIVAVSSLEARAQEKVTWRMQALWGGGTTPMLYEEKFAKRVSELTGGSFEITTFAGGQIVPSAQSFDAVRGGAFELMKTFDGYTAGKIPSHGFSSTVPFGFPEADMYEAWFYEAGGLDLAKKSYAPAGLTYVAPTVYGEEPLHSKVAIRTIADMNGLKGRFVGLAASVLADFGVAVSPLPTSEVYSALDKGLIDFADRGDVKANYEEGLHEVAKYLILPGFHQPTTATSYVANTAAYDKLSDQHRAALEVSAREVSGALRQNIMVDNAEYLAKFEAAGVEIIRLDAADIAQARVKAVASWEKAANGDDVALEMMNTQKDLMAQFGLL</sequence>
<keyword evidence="4" id="KW-1185">Reference proteome</keyword>
<organism evidence="3 4">
    <name type="scientific">Ahrensia kielensis</name>
    <dbReference type="NCBI Taxonomy" id="76980"/>
    <lineage>
        <taxon>Bacteria</taxon>
        <taxon>Pseudomonadati</taxon>
        <taxon>Pseudomonadota</taxon>
        <taxon>Alphaproteobacteria</taxon>
        <taxon>Hyphomicrobiales</taxon>
        <taxon>Ahrensiaceae</taxon>
        <taxon>Ahrensia</taxon>
    </lineage>
</organism>
<keyword evidence="1 2" id="KW-0732">Signal</keyword>
<comment type="caution">
    <text evidence="3">The sequence shown here is derived from an EMBL/GenBank/DDBJ whole genome shotgun (WGS) entry which is preliminary data.</text>
</comment>
<evidence type="ECO:0000256" key="2">
    <source>
        <dbReference type="SAM" id="SignalP"/>
    </source>
</evidence>
<dbReference type="Gene3D" id="3.40.190.170">
    <property type="entry name" value="Bacterial extracellular solute-binding protein, family 7"/>
    <property type="match status" value="1"/>
</dbReference>
<feature type="chain" id="PRO_5045570181" evidence="2">
    <location>
        <begin position="34"/>
        <end position="348"/>
    </location>
</feature>
<evidence type="ECO:0000256" key="1">
    <source>
        <dbReference type="ARBA" id="ARBA00022729"/>
    </source>
</evidence>
<dbReference type="PANTHER" id="PTHR33376:SF5">
    <property type="entry name" value="EXTRACYTOPLASMIC SOLUTE RECEPTOR PROTEIN"/>
    <property type="match status" value="1"/>
</dbReference>
<dbReference type="PROSITE" id="PS51318">
    <property type="entry name" value="TAT"/>
    <property type="match status" value="1"/>
</dbReference>
<dbReference type="PIRSF" id="PIRSF039026">
    <property type="entry name" value="SiaP"/>
    <property type="match status" value="1"/>
</dbReference>
<dbReference type="NCBIfam" id="NF037995">
    <property type="entry name" value="TRAP_S1"/>
    <property type="match status" value="1"/>
</dbReference>
<proteinExistence type="predicted"/>
<dbReference type="EMBL" id="JBBMQO010000012">
    <property type="protein sequence ID" value="MEM5503152.1"/>
    <property type="molecule type" value="Genomic_DNA"/>
</dbReference>
<evidence type="ECO:0000313" key="4">
    <source>
        <dbReference type="Proteomes" id="UP001477870"/>
    </source>
</evidence>
<dbReference type="InterPro" id="IPR026289">
    <property type="entry name" value="SBP_TakP-like"/>
</dbReference>
<dbReference type="Gene3D" id="3.40.190.10">
    <property type="entry name" value="Periplasmic binding protein-like II"/>
    <property type="match status" value="1"/>
</dbReference>
<dbReference type="InterPro" id="IPR006311">
    <property type="entry name" value="TAT_signal"/>
</dbReference>
<dbReference type="Pfam" id="PF03480">
    <property type="entry name" value="DctP"/>
    <property type="match status" value="1"/>
</dbReference>
<gene>
    <name evidence="3" type="primary">dctP</name>
    <name evidence="3" type="ORF">WNY59_16310</name>
</gene>